<reference evidence="1 2" key="1">
    <citation type="journal article" date="2020" name="Cell">
        <title>Large-Scale Comparative Analyses of Tick Genomes Elucidate Their Genetic Diversity and Vector Capacities.</title>
        <authorList>
            <consortium name="Tick Genome and Microbiome Consortium (TIGMIC)"/>
            <person name="Jia N."/>
            <person name="Wang J."/>
            <person name="Shi W."/>
            <person name="Du L."/>
            <person name="Sun Y."/>
            <person name="Zhan W."/>
            <person name="Jiang J.F."/>
            <person name="Wang Q."/>
            <person name="Zhang B."/>
            <person name="Ji P."/>
            <person name="Bell-Sakyi L."/>
            <person name="Cui X.M."/>
            <person name="Yuan T.T."/>
            <person name="Jiang B.G."/>
            <person name="Yang W.F."/>
            <person name="Lam T.T."/>
            <person name="Chang Q.C."/>
            <person name="Ding S.J."/>
            <person name="Wang X.J."/>
            <person name="Zhu J.G."/>
            <person name="Ruan X.D."/>
            <person name="Zhao L."/>
            <person name="Wei J.T."/>
            <person name="Ye R.Z."/>
            <person name="Que T.C."/>
            <person name="Du C.H."/>
            <person name="Zhou Y.H."/>
            <person name="Cheng J.X."/>
            <person name="Dai P.F."/>
            <person name="Guo W.B."/>
            <person name="Han X.H."/>
            <person name="Huang E.J."/>
            <person name="Li L.F."/>
            <person name="Wei W."/>
            <person name="Gao Y.C."/>
            <person name="Liu J.Z."/>
            <person name="Shao H.Z."/>
            <person name="Wang X."/>
            <person name="Wang C.C."/>
            <person name="Yang T.C."/>
            <person name="Huo Q.B."/>
            <person name="Li W."/>
            <person name="Chen H.Y."/>
            <person name="Chen S.E."/>
            <person name="Zhou L.G."/>
            <person name="Ni X.B."/>
            <person name="Tian J.H."/>
            <person name="Sheng Y."/>
            <person name="Liu T."/>
            <person name="Pan Y.S."/>
            <person name="Xia L.Y."/>
            <person name="Li J."/>
            <person name="Zhao F."/>
            <person name="Cao W.C."/>
        </authorList>
    </citation>
    <scope>NUCLEOTIDE SEQUENCE [LARGE SCALE GENOMIC DNA]</scope>
    <source>
        <strain evidence="1">Iper-2018</strain>
    </source>
</reference>
<dbReference type="Proteomes" id="UP000805193">
    <property type="component" value="Unassembled WGS sequence"/>
</dbReference>
<organism evidence="1 2">
    <name type="scientific">Ixodes persulcatus</name>
    <name type="common">Taiga tick</name>
    <dbReference type="NCBI Taxonomy" id="34615"/>
    <lineage>
        <taxon>Eukaryota</taxon>
        <taxon>Metazoa</taxon>
        <taxon>Ecdysozoa</taxon>
        <taxon>Arthropoda</taxon>
        <taxon>Chelicerata</taxon>
        <taxon>Arachnida</taxon>
        <taxon>Acari</taxon>
        <taxon>Parasitiformes</taxon>
        <taxon>Ixodida</taxon>
        <taxon>Ixodoidea</taxon>
        <taxon>Ixodidae</taxon>
        <taxon>Ixodinae</taxon>
        <taxon>Ixodes</taxon>
    </lineage>
</organism>
<sequence>MSVCPSAVRRRVLVLLLSLLEEQRCYRKVGCFHREDPDRLTHPLVLPMRPRKIRTKMHIYSRRNGKTGKRISGLLHFRKKMASFFEDPKPLIVLVHGYTQSLNSSWLHEAKEALLHEMDCNVIIVDWSKGCMSPKYFSSVGNTALVGRQISLLLQRLLRLFPQTLLPEMVHLVGFSLGAQVCGFCGRHFKKETRSLLGRITALDAARPMFEKTNVHVSRRDAQFVDAIHTSSGWTVLQKAMGMSKPFAHVDFYPNGGRDQPGCDHVFDFSCDHGRAPEFFIESLKDRSECKFLSYSCKGGKKSFRAGSCLPGPPEEEMGYYSFRYPGRGLQFLRTNKKPPFCIPYEYELDR</sequence>
<protein>
    <submittedName>
        <fullName evidence="1">Uncharacterized protein</fullName>
    </submittedName>
</protein>
<comment type="caution">
    <text evidence="1">The sequence shown here is derived from an EMBL/GenBank/DDBJ whole genome shotgun (WGS) entry which is preliminary data.</text>
</comment>
<dbReference type="EMBL" id="JABSTQ010010315">
    <property type="protein sequence ID" value="KAG0421829.1"/>
    <property type="molecule type" value="Genomic_DNA"/>
</dbReference>
<evidence type="ECO:0000313" key="2">
    <source>
        <dbReference type="Proteomes" id="UP000805193"/>
    </source>
</evidence>
<keyword evidence="2" id="KW-1185">Reference proteome</keyword>
<name>A0AC60PMS6_IXOPE</name>
<accession>A0AC60PMS6</accession>
<proteinExistence type="predicted"/>
<gene>
    <name evidence="1" type="ORF">HPB47_002312</name>
</gene>
<evidence type="ECO:0000313" key="1">
    <source>
        <dbReference type="EMBL" id="KAG0421829.1"/>
    </source>
</evidence>